<dbReference type="Pfam" id="PF11338">
    <property type="entry name" value="DUF3140"/>
    <property type="match status" value="1"/>
</dbReference>
<accession>A0A4D4L5B2</accession>
<dbReference type="EMBL" id="BJHW01000001">
    <property type="protein sequence ID" value="GDY56275.1"/>
    <property type="molecule type" value="Genomic_DNA"/>
</dbReference>
<dbReference type="PANTHER" id="PTHR40630">
    <property type="entry name" value="POSSIBLE DNA-BINDING PROTEIN"/>
    <property type="match status" value="1"/>
</dbReference>
<name>A0A4D4L5B2_STRVO</name>
<dbReference type="OrthoDB" id="513524at2"/>
<gene>
    <name evidence="1" type="ORF">SVIO_068980</name>
</gene>
<evidence type="ECO:0008006" key="3">
    <source>
        <dbReference type="Google" id="ProtNLM"/>
    </source>
</evidence>
<sequence length="123" mass="13938">MADMAEQELDEVWNQFHSVVNMTSRELHEWLMTESAGEVTEKLPEEMGPETGRHVLEVLGKRRGDLTDDDIGVMRGVVDTVTAERGDDLDPTAGDADWRHRMMNLGHDPLKPLASEQSQARRR</sequence>
<proteinExistence type="predicted"/>
<dbReference type="Proteomes" id="UP000301309">
    <property type="component" value="Unassembled WGS sequence"/>
</dbReference>
<evidence type="ECO:0000313" key="2">
    <source>
        <dbReference type="Proteomes" id="UP000301309"/>
    </source>
</evidence>
<reference evidence="1 2" key="1">
    <citation type="journal article" date="2020" name="Int. J. Syst. Evol. Microbiol.">
        <title>Reclassification of Streptomyces castelarensis and Streptomyces sporoclivatus as later heterotypic synonyms of Streptomyces antimycoticus.</title>
        <authorList>
            <person name="Komaki H."/>
            <person name="Tamura T."/>
        </authorList>
    </citation>
    <scope>NUCLEOTIDE SEQUENCE [LARGE SCALE GENOMIC DNA]</scope>
    <source>
        <strain evidence="1 2">NBRC 13459</strain>
    </source>
</reference>
<dbReference type="InterPro" id="IPR021487">
    <property type="entry name" value="DUF3140"/>
</dbReference>
<protein>
    <recommendedName>
        <fullName evidence="3">DUF3140 domain-containing protein</fullName>
    </recommendedName>
</protein>
<dbReference type="AlphaFoldDB" id="A0A4D4L5B2"/>
<keyword evidence="2" id="KW-1185">Reference proteome</keyword>
<evidence type="ECO:0000313" key="1">
    <source>
        <dbReference type="EMBL" id="GDY56275.1"/>
    </source>
</evidence>
<comment type="caution">
    <text evidence="1">The sequence shown here is derived from an EMBL/GenBank/DDBJ whole genome shotgun (WGS) entry which is preliminary data.</text>
</comment>
<organism evidence="1 2">
    <name type="scientific">Streptomyces violaceusniger</name>
    <dbReference type="NCBI Taxonomy" id="68280"/>
    <lineage>
        <taxon>Bacteria</taxon>
        <taxon>Bacillati</taxon>
        <taxon>Actinomycetota</taxon>
        <taxon>Actinomycetes</taxon>
        <taxon>Kitasatosporales</taxon>
        <taxon>Streptomycetaceae</taxon>
        <taxon>Streptomyces</taxon>
        <taxon>Streptomyces violaceusniger group</taxon>
    </lineage>
</organism>
<dbReference type="PANTHER" id="PTHR40630:SF1">
    <property type="entry name" value="DNA-BINDING PROTEIN"/>
    <property type="match status" value="1"/>
</dbReference>